<protein>
    <submittedName>
        <fullName evidence="2">Uncharacterized protein</fullName>
    </submittedName>
</protein>
<evidence type="ECO:0000313" key="2">
    <source>
        <dbReference type="EMBL" id="CAE7212140.1"/>
    </source>
</evidence>
<feature type="region of interest" description="Disordered" evidence="1">
    <location>
        <begin position="73"/>
        <end position="119"/>
    </location>
</feature>
<feature type="non-terminal residue" evidence="2">
    <location>
        <position position="1"/>
    </location>
</feature>
<gene>
    <name evidence="2" type="ORF">SNAT2548_LOCUS7178</name>
</gene>
<dbReference type="Proteomes" id="UP000604046">
    <property type="component" value="Unassembled WGS sequence"/>
</dbReference>
<name>A0A812JZ73_9DINO</name>
<reference evidence="2" key="1">
    <citation type="submission" date="2021-02" db="EMBL/GenBank/DDBJ databases">
        <authorList>
            <person name="Dougan E. K."/>
            <person name="Rhodes N."/>
            <person name="Thang M."/>
            <person name="Chan C."/>
        </authorList>
    </citation>
    <scope>NUCLEOTIDE SEQUENCE</scope>
</reference>
<proteinExistence type="predicted"/>
<organism evidence="2 3">
    <name type="scientific">Symbiodinium natans</name>
    <dbReference type="NCBI Taxonomy" id="878477"/>
    <lineage>
        <taxon>Eukaryota</taxon>
        <taxon>Sar</taxon>
        <taxon>Alveolata</taxon>
        <taxon>Dinophyceae</taxon>
        <taxon>Suessiales</taxon>
        <taxon>Symbiodiniaceae</taxon>
        <taxon>Symbiodinium</taxon>
    </lineage>
</organism>
<keyword evidence="3" id="KW-1185">Reference proteome</keyword>
<accession>A0A812JZ73</accession>
<sequence>MVSRGRGPARLGCCLGLSVAAWAAAGCAFSLVSGRTSRPVLSRPGGVACQAEDPFAQRGGIAAADLIRKPPVESERGGFVQKRPQGDRQRPGYNQGAQMTRGRRSFRVAEEDEEDGEDVNLTKEEREERFRQQIHRPVTLTTFIKRAETPEEFMWIVWTANDETMLNHIHLAAAFHKLAALKKTHAPFRDRIRKSPLLVDMAKQAARVADRREFQGREIANMLISAASLRTEFPWIGEVLGVSLAARVPENVERMTPQALASTMYGLGVLNLGDKKEVAEAMRSCAEVIPVQLGRFTSQDVAQVAWGLGARESANEAGELLDAIEGWVISQ</sequence>
<comment type="caution">
    <text evidence="2">The sequence shown here is derived from an EMBL/GenBank/DDBJ whole genome shotgun (WGS) entry which is preliminary data.</text>
</comment>
<dbReference type="EMBL" id="CAJNDS010000493">
    <property type="protein sequence ID" value="CAE7212140.1"/>
    <property type="molecule type" value="Genomic_DNA"/>
</dbReference>
<evidence type="ECO:0000256" key="1">
    <source>
        <dbReference type="SAM" id="MobiDB-lite"/>
    </source>
</evidence>
<dbReference type="OrthoDB" id="413430at2759"/>
<evidence type="ECO:0000313" key="3">
    <source>
        <dbReference type="Proteomes" id="UP000604046"/>
    </source>
</evidence>
<dbReference type="AlphaFoldDB" id="A0A812JZ73"/>
<dbReference type="PROSITE" id="PS51257">
    <property type="entry name" value="PROKAR_LIPOPROTEIN"/>
    <property type="match status" value="1"/>
</dbReference>